<accession>A0A919YKW1</accession>
<reference evidence="1 2" key="1">
    <citation type="submission" date="2021-03" db="EMBL/GenBank/DDBJ databases">
        <title>Antimicrobial resistance genes in bacteria isolated from Japanese honey, and their potential for conferring macrolide and lincosamide resistance in the American foulbrood pathogen Paenibacillus larvae.</title>
        <authorList>
            <person name="Okamoto M."/>
            <person name="Kumagai M."/>
            <person name="Kanamori H."/>
            <person name="Takamatsu D."/>
        </authorList>
    </citation>
    <scope>NUCLEOTIDE SEQUENCE [LARGE SCALE GENOMIC DNA]</scope>
    <source>
        <strain evidence="1 2">J34TS1</strain>
    </source>
</reference>
<name>A0A919YKW1_9BACL</name>
<organism evidence="1 2">
    <name type="scientific">Paenibacillus azoreducens</name>
    <dbReference type="NCBI Taxonomy" id="116718"/>
    <lineage>
        <taxon>Bacteria</taxon>
        <taxon>Bacillati</taxon>
        <taxon>Bacillota</taxon>
        <taxon>Bacilli</taxon>
        <taxon>Bacillales</taxon>
        <taxon>Paenibacillaceae</taxon>
        <taxon>Paenibacillus</taxon>
    </lineage>
</organism>
<sequence>MTQKVYEVDCPGVGHAAIWVVMSFGNTSNVMRHHCKNNILFIHKEIELKLVIEELQRRK</sequence>
<dbReference type="Proteomes" id="UP000682811">
    <property type="component" value="Unassembled WGS sequence"/>
</dbReference>
<dbReference type="EMBL" id="BORT01000052">
    <property type="protein sequence ID" value="GIO51383.1"/>
    <property type="molecule type" value="Genomic_DNA"/>
</dbReference>
<keyword evidence="2" id="KW-1185">Reference proteome</keyword>
<evidence type="ECO:0000313" key="2">
    <source>
        <dbReference type="Proteomes" id="UP000682811"/>
    </source>
</evidence>
<protein>
    <submittedName>
        <fullName evidence="1">Uncharacterized protein</fullName>
    </submittedName>
</protein>
<comment type="caution">
    <text evidence="1">The sequence shown here is derived from an EMBL/GenBank/DDBJ whole genome shotgun (WGS) entry which is preliminary data.</text>
</comment>
<proteinExistence type="predicted"/>
<evidence type="ECO:0000313" key="1">
    <source>
        <dbReference type="EMBL" id="GIO51383.1"/>
    </source>
</evidence>
<dbReference type="AlphaFoldDB" id="A0A919YKW1"/>
<gene>
    <name evidence="1" type="ORF">J34TS1_61480</name>
</gene>